<keyword evidence="4" id="KW-1185">Reference proteome</keyword>
<dbReference type="RefSeq" id="XP_013324248.1">
    <property type="nucleotide sequence ID" value="XM_013468794.1"/>
</dbReference>
<dbReference type="AlphaFoldDB" id="A0A0F4YIG2"/>
<feature type="region of interest" description="Disordered" evidence="1">
    <location>
        <begin position="66"/>
        <end position="100"/>
    </location>
</feature>
<dbReference type="GeneID" id="25320685"/>
<proteinExistence type="predicted"/>
<name>A0A0F4YIG2_RASE3</name>
<comment type="caution">
    <text evidence="3">The sequence shown here is derived from an EMBL/GenBank/DDBJ whole genome shotgun (WGS) entry which is preliminary data.</text>
</comment>
<feature type="non-terminal residue" evidence="3">
    <location>
        <position position="165"/>
    </location>
</feature>
<dbReference type="InterPro" id="IPR029481">
    <property type="entry name" value="ABC_trans_N"/>
</dbReference>
<evidence type="ECO:0000256" key="1">
    <source>
        <dbReference type="SAM" id="MobiDB-lite"/>
    </source>
</evidence>
<gene>
    <name evidence="3" type="ORF">T310_8425</name>
</gene>
<evidence type="ECO:0000313" key="4">
    <source>
        <dbReference type="Proteomes" id="UP000053958"/>
    </source>
</evidence>
<accession>A0A0F4YIG2</accession>
<dbReference type="STRING" id="1408163.A0A0F4YIG2"/>
<evidence type="ECO:0000313" key="3">
    <source>
        <dbReference type="EMBL" id="KKA17636.1"/>
    </source>
</evidence>
<protein>
    <submittedName>
        <fullName evidence="3">ABC transporter</fullName>
    </submittedName>
</protein>
<feature type="compositionally biased region" description="Basic and acidic residues" evidence="1">
    <location>
        <begin position="13"/>
        <end position="32"/>
    </location>
</feature>
<organism evidence="3 4">
    <name type="scientific">Rasamsonia emersonii (strain ATCC 16479 / CBS 393.64 / IMI 116815)</name>
    <dbReference type="NCBI Taxonomy" id="1408163"/>
    <lineage>
        <taxon>Eukaryota</taxon>
        <taxon>Fungi</taxon>
        <taxon>Dikarya</taxon>
        <taxon>Ascomycota</taxon>
        <taxon>Pezizomycotina</taxon>
        <taxon>Eurotiomycetes</taxon>
        <taxon>Eurotiomycetidae</taxon>
        <taxon>Eurotiales</taxon>
        <taxon>Trichocomaceae</taxon>
        <taxon>Rasamsonia</taxon>
    </lineage>
</organism>
<feature type="compositionally biased region" description="Polar residues" evidence="1">
    <location>
        <begin position="1"/>
        <end position="11"/>
    </location>
</feature>
<dbReference type="OrthoDB" id="4501769at2759"/>
<feature type="domain" description="Pleiotropic ABC efflux transporter N-terminal" evidence="2">
    <location>
        <begin position="62"/>
        <end position="149"/>
    </location>
</feature>
<dbReference type="EMBL" id="LASV01000595">
    <property type="protein sequence ID" value="KKA17636.1"/>
    <property type="molecule type" value="Genomic_DNA"/>
</dbReference>
<dbReference type="Proteomes" id="UP000053958">
    <property type="component" value="Unassembled WGS sequence"/>
</dbReference>
<dbReference type="Pfam" id="PF14510">
    <property type="entry name" value="ABC_trans_N"/>
    <property type="match status" value="1"/>
</dbReference>
<evidence type="ECO:0000259" key="2">
    <source>
        <dbReference type="Pfam" id="PF14510"/>
    </source>
</evidence>
<sequence>MSLLGTINPNLNPEREWQETNNEHRTPHHGEEASVDTGETVFGRGHDGIGDASVVEAEVSRLARQLTRQSTHFSTKGDLPNPFLHPDQDPTLNPNSPDFSPRRWMKALLAIQSRDPERYPRRTAGVAFRNLSVHGFGSPTDYQKDVGNVPLQIGSLFRYFTGTGK</sequence>
<reference evidence="3 4" key="1">
    <citation type="submission" date="2015-04" db="EMBL/GenBank/DDBJ databases">
        <authorList>
            <person name="Heijne W.H."/>
            <person name="Fedorova N.D."/>
            <person name="Nierman W.C."/>
            <person name="Vollebregt A.W."/>
            <person name="Zhao Z."/>
            <person name="Wu L."/>
            <person name="Kumar M."/>
            <person name="Stam H."/>
            <person name="van den Berg M.A."/>
            <person name="Pel H.J."/>
        </authorList>
    </citation>
    <scope>NUCLEOTIDE SEQUENCE [LARGE SCALE GENOMIC DNA]</scope>
    <source>
        <strain evidence="3 4">CBS 393.64</strain>
    </source>
</reference>
<feature type="region of interest" description="Disordered" evidence="1">
    <location>
        <begin position="1"/>
        <end position="49"/>
    </location>
</feature>